<feature type="non-terminal residue" evidence="2">
    <location>
        <position position="1"/>
    </location>
</feature>
<keyword evidence="3" id="KW-1185">Reference proteome</keyword>
<name>A0A9P4HF33_9PLEO</name>
<organism evidence="2 3">
    <name type="scientific">Setomelanomma holmii</name>
    <dbReference type="NCBI Taxonomy" id="210430"/>
    <lineage>
        <taxon>Eukaryota</taxon>
        <taxon>Fungi</taxon>
        <taxon>Dikarya</taxon>
        <taxon>Ascomycota</taxon>
        <taxon>Pezizomycotina</taxon>
        <taxon>Dothideomycetes</taxon>
        <taxon>Pleosporomycetidae</taxon>
        <taxon>Pleosporales</taxon>
        <taxon>Pleosporineae</taxon>
        <taxon>Phaeosphaeriaceae</taxon>
        <taxon>Setomelanomma</taxon>
    </lineage>
</organism>
<proteinExistence type="predicted"/>
<evidence type="ECO:0000313" key="3">
    <source>
        <dbReference type="Proteomes" id="UP000799777"/>
    </source>
</evidence>
<dbReference type="PANTHER" id="PTHR24148">
    <property type="entry name" value="ANKYRIN REPEAT DOMAIN-CONTAINING PROTEIN 39 HOMOLOG-RELATED"/>
    <property type="match status" value="1"/>
</dbReference>
<gene>
    <name evidence="2" type="ORF">EK21DRAFT_38940</name>
</gene>
<evidence type="ECO:0000313" key="2">
    <source>
        <dbReference type="EMBL" id="KAF2033685.1"/>
    </source>
</evidence>
<dbReference type="PANTHER" id="PTHR24148:SF73">
    <property type="entry name" value="HET DOMAIN PROTEIN (AFU_ORTHOLOGUE AFUA_8G01020)"/>
    <property type="match status" value="1"/>
</dbReference>
<accession>A0A9P4HF33</accession>
<reference evidence="2" key="1">
    <citation type="journal article" date="2020" name="Stud. Mycol.">
        <title>101 Dothideomycetes genomes: a test case for predicting lifestyles and emergence of pathogens.</title>
        <authorList>
            <person name="Haridas S."/>
            <person name="Albert R."/>
            <person name="Binder M."/>
            <person name="Bloem J."/>
            <person name="Labutti K."/>
            <person name="Salamov A."/>
            <person name="Andreopoulos B."/>
            <person name="Baker S."/>
            <person name="Barry K."/>
            <person name="Bills G."/>
            <person name="Bluhm B."/>
            <person name="Cannon C."/>
            <person name="Castanera R."/>
            <person name="Culley D."/>
            <person name="Daum C."/>
            <person name="Ezra D."/>
            <person name="Gonzalez J."/>
            <person name="Henrissat B."/>
            <person name="Kuo A."/>
            <person name="Liang C."/>
            <person name="Lipzen A."/>
            <person name="Lutzoni F."/>
            <person name="Magnuson J."/>
            <person name="Mondo S."/>
            <person name="Nolan M."/>
            <person name="Ohm R."/>
            <person name="Pangilinan J."/>
            <person name="Park H.-J."/>
            <person name="Ramirez L."/>
            <person name="Alfaro M."/>
            <person name="Sun H."/>
            <person name="Tritt A."/>
            <person name="Yoshinaga Y."/>
            <person name="Zwiers L.-H."/>
            <person name="Turgeon B."/>
            <person name="Goodwin S."/>
            <person name="Spatafora J."/>
            <person name="Crous P."/>
            <person name="Grigoriev I."/>
        </authorList>
    </citation>
    <scope>NUCLEOTIDE SEQUENCE</scope>
    <source>
        <strain evidence="2">CBS 110217</strain>
    </source>
</reference>
<dbReference type="AlphaFoldDB" id="A0A9P4HF33"/>
<dbReference type="Pfam" id="PF06985">
    <property type="entry name" value="HET"/>
    <property type="match status" value="1"/>
</dbReference>
<dbReference type="InterPro" id="IPR052895">
    <property type="entry name" value="HetReg/Transcr_Mod"/>
</dbReference>
<protein>
    <submittedName>
        <fullName evidence="2">HET-domain-containing protein</fullName>
    </submittedName>
</protein>
<feature type="domain" description="Heterokaryon incompatibility" evidence="1">
    <location>
        <begin position="44"/>
        <end position="190"/>
    </location>
</feature>
<evidence type="ECO:0000259" key="1">
    <source>
        <dbReference type="Pfam" id="PF06985"/>
    </source>
</evidence>
<dbReference type="Proteomes" id="UP000799777">
    <property type="component" value="Unassembled WGS sequence"/>
</dbReference>
<dbReference type="EMBL" id="ML978165">
    <property type="protein sequence ID" value="KAF2033685.1"/>
    <property type="molecule type" value="Genomic_DNA"/>
</dbReference>
<dbReference type="InterPro" id="IPR010730">
    <property type="entry name" value="HET"/>
</dbReference>
<feature type="non-terminal residue" evidence="2">
    <location>
        <position position="302"/>
    </location>
</feature>
<dbReference type="OrthoDB" id="194358at2759"/>
<sequence length="302" mass="35113">NFSHAPIDLGSDSIRLIEVLPSGSDDASHMIRCKLRHSETSDSYTCLSYVWGPEHEPRMIMINEQPFFIRQNLWDFLEVASRHMARERNYGINKANMDFDCALNSLWIDALCIDQGNVLERNHQVQQMGTIYRNAQSVIAWLGKHVTLSRRLHDMKEQWQDGLADIDRWQKTMLGFCHNTYWQRAWITQETVLARTLYYLAGAEAIHHDLLWNKLKDHSAGFPASAARAFIRRRYKAVYDARKGNLSRTITKNLQLFEGKGCSDPRDRVYSLLSISRNADCITIDYRIPTLQLAKDVFRTFK</sequence>
<comment type="caution">
    <text evidence="2">The sequence shown here is derived from an EMBL/GenBank/DDBJ whole genome shotgun (WGS) entry which is preliminary data.</text>
</comment>